<protein>
    <recommendedName>
        <fullName evidence="6">DUF4139 domain-containing protein</fullName>
    </recommendedName>
</protein>
<evidence type="ECO:0000259" key="2">
    <source>
        <dbReference type="Pfam" id="PF13598"/>
    </source>
</evidence>
<dbReference type="AlphaFoldDB" id="A0A517U398"/>
<dbReference type="OrthoDB" id="9777444at2"/>
<dbReference type="InterPro" id="IPR011935">
    <property type="entry name" value="CHP02231"/>
</dbReference>
<feature type="domain" description="DUF4140" evidence="3">
    <location>
        <begin position="36"/>
        <end position="133"/>
    </location>
</feature>
<evidence type="ECO:0000313" key="4">
    <source>
        <dbReference type="EMBL" id="QDT75091.1"/>
    </source>
</evidence>
<dbReference type="Proteomes" id="UP000317909">
    <property type="component" value="Chromosome"/>
</dbReference>
<dbReference type="PANTHER" id="PTHR31005">
    <property type="entry name" value="DUF4139 DOMAIN-CONTAINING PROTEIN"/>
    <property type="match status" value="1"/>
</dbReference>
<feature type="domain" description="DUF4139" evidence="2">
    <location>
        <begin position="225"/>
        <end position="595"/>
    </location>
</feature>
<dbReference type="KEGG" id="llh:I41_43000"/>
<dbReference type="Pfam" id="PF13598">
    <property type="entry name" value="DUF4139"/>
    <property type="match status" value="1"/>
</dbReference>
<feature type="chain" id="PRO_5021952582" description="DUF4139 domain-containing protein" evidence="1">
    <location>
        <begin position="26"/>
        <end position="624"/>
    </location>
</feature>
<evidence type="ECO:0008006" key="6">
    <source>
        <dbReference type="Google" id="ProtNLM"/>
    </source>
</evidence>
<dbReference type="InterPro" id="IPR025554">
    <property type="entry name" value="DUF4140"/>
</dbReference>
<sequence precursor="true">MTRSVRYLAFAGCLISLAWTASVCAAAPVEGRVSAVTLYRGQAQVTRVVPIEGAAGRLEVVVSQLPEQIVPNSLFAEGGDGVEIRAVRFRTRAVGEEPREEVRKLDDEILAAQQELDLTTKRQALLVKRTEYLAKLEGFVAPTAQADLTSGVLDAEALERMTTFSFAQLETIASEEVELAKQARVLNERIELLNRKRAEITAGASQTLREAVLFIQKKAEAPAEVRLNYLVNNCGWSPSYVMRAAADRNNVQVEYSALIQQLSGEDWNDVELTLSTASPTLSAAGPGLAPLHVMLASGDQVAAIVAANGPESGELNFSIPMQNASKSAVQGRISGLRAQRSEMSQAIGNAGNFADVNRFSWSLNDVASSYQLLELGCSLSELRSESFDDGGGPSISYSLGRGVSLASRTDQQMVRIMQAAVDSQFYHVAVPVLTPHVYREAELKNTSDHDLLAGPMTAYLDGRFVGQGELPTVARGERFVVGFGADAQLRARRELVNKTDGTQGGNRETRFEYRLVVENFGNEPTPVRVIDRLPHAENGADIRVTLGKTSDKLSEDTLYAREEKPMGILRWDVDVAADAAGESARLITYDYGVEYDRKVVVSLPSTKEVQQQEFEQLQRDRQKR</sequence>
<accession>A0A517U398</accession>
<dbReference type="InterPro" id="IPR037291">
    <property type="entry name" value="DUF4139"/>
</dbReference>
<proteinExistence type="predicted"/>
<keyword evidence="1" id="KW-0732">Signal</keyword>
<feature type="signal peptide" evidence="1">
    <location>
        <begin position="1"/>
        <end position="25"/>
    </location>
</feature>
<evidence type="ECO:0000256" key="1">
    <source>
        <dbReference type="SAM" id="SignalP"/>
    </source>
</evidence>
<dbReference type="Pfam" id="PF13600">
    <property type="entry name" value="DUF4140"/>
    <property type="match status" value="1"/>
</dbReference>
<dbReference type="RefSeq" id="WP_145434789.1">
    <property type="nucleotide sequence ID" value="NZ_CP036339.1"/>
</dbReference>
<evidence type="ECO:0000313" key="5">
    <source>
        <dbReference type="Proteomes" id="UP000317909"/>
    </source>
</evidence>
<organism evidence="4 5">
    <name type="scientific">Lacipirellula limnantheis</name>
    <dbReference type="NCBI Taxonomy" id="2528024"/>
    <lineage>
        <taxon>Bacteria</taxon>
        <taxon>Pseudomonadati</taxon>
        <taxon>Planctomycetota</taxon>
        <taxon>Planctomycetia</taxon>
        <taxon>Pirellulales</taxon>
        <taxon>Lacipirellulaceae</taxon>
        <taxon>Lacipirellula</taxon>
    </lineage>
</organism>
<dbReference type="EMBL" id="CP036339">
    <property type="protein sequence ID" value="QDT75091.1"/>
    <property type="molecule type" value="Genomic_DNA"/>
</dbReference>
<gene>
    <name evidence="4" type="ORF">I41_43000</name>
</gene>
<evidence type="ECO:0000259" key="3">
    <source>
        <dbReference type="Pfam" id="PF13600"/>
    </source>
</evidence>
<reference evidence="4 5" key="1">
    <citation type="submission" date="2019-02" db="EMBL/GenBank/DDBJ databases">
        <title>Deep-cultivation of Planctomycetes and their phenomic and genomic characterization uncovers novel biology.</title>
        <authorList>
            <person name="Wiegand S."/>
            <person name="Jogler M."/>
            <person name="Boedeker C."/>
            <person name="Pinto D."/>
            <person name="Vollmers J."/>
            <person name="Rivas-Marin E."/>
            <person name="Kohn T."/>
            <person name="Peeters S.H."/>
            <person name="Heuer A."/>
            <person name="Rast P."/>
            <person name="Oberbeckmann S."/>
            <person name="Bunk B."/>
            <person name="Jeske O."/>
            <person name="Meyerdierks A."/>
            <person name="Storesund J.E."/>
            <person name="Kallscheuer N."/>
            <person name="Luecker S."/>
            <person name="Lage O.M."/>
            <person name="Pohl T."/>
            <person name="Merkel B.J."/>
            <person name="Hornburger P."/>
            <person name="Mueller R.-W."/>
            <person name="Bruemmer F."/>
            <person name="Labrenz M."/>
            <person name="Spormann A.M."/>
            <person name="Op den Camp H."/>
            <person name="Overmann J."/>
            <person name="Amann R."/>
            <person name="Jetten M.S.M."/>
            <person name="Mascher T."/>
            <person name="Medema M.H."/>
            <person name="Devos D.P."/>
            <person name="Kaster A.-K."/>
            <person name="Ovreas L."/>
            <person name="Rohde M."/>
            <person name="Galperin M.Y."/>
            <person name="Jogler C."/>
        </authorList>
    </citation>
    <scope>NUCLEOTIDE SEQUENCE [LARGE SCALE GENOMIC DNA]</scope>
    <source>
        <strain evidence="4 5">I41</strain>
    </source>
</reference>
<name>A0A517U398_9BACT</name>
<keyword evidence="5" id="KW-1185">Reference proteome</keyword>
<dbReference type="NCBIfam" id="TIGR02231">
    <property type="entry name" value="mucoidy inhibitor MuiA family protein"/>
    <property type="match status" value="2"/>
</dbReference>
<dbReference type="PANTHER" id="PTHR31005:SF8">
    <property type="entry name" value="DUF4139 DOMAIN-CONTAINING PROTEIN"/>
    <property type="match status" value="1"/>
</dbReference>